<comment type="caution">
    <text evidence="2">The sequence shown here is derived from an EMBL/GenBank/DDBJ whole genome shotgun (WGS) entry which is preliminary data.</text>
</comment>
<organism evidence="2 3">
    <name type="scientific">Faecalispora sporosphaeroides</name>
    <dbReference type="NCBI Taxonomy" id="1549"/>
    <lineage>
        <taxon>Bacteria</taxon>
        <taxon>Bacillati</taxon>
        <taxon>Bacillota</taxon>
        <taxon>Clostridia</taxon>
        <taxon>Eubacteriales</taxon>
        <taxon>Oscillospiraceae</taxon>
        <taxon>Faecalispora</taxon>
    </lineage>
</organism>
<evidence type="ECO:0000313" key="3">
    <source>
        <dbReference type="Proteomes" id="UP000754750"/>
    </source>
</evidence>
<evidence type="ECO:0000313" key="2">
    <source>
        <dbReference type="EMBL" id="MBE6833100.1"/>
    </source>
</evidence>
<name>A0A928Q4N0_9FIRM</name>
<dbReference type="AlphaFoldDB" id="A0A928Q4N0"/>
<accession>A0A928Q4N0</accession>
<evidence type="ECO:0000256" key="1">
    <source>
        <dbReference type="SAM" id="MobiDB-lite"/>
    </source>
</evidence>
<proteinExistence type="predicted"/>
<sequence length="53" mass="6024">MKAADSFLKNGYKKTSCCRMNLRQEVFYCPESIPANSDAKEPQRRARQQGRGG</sequence>
<dbReference type="EMBL" id="SVNY01000002">
    <property type="protein sequence ID" value="MBE6833100.1"/>
    <property type="molecule type" value="Genomic_DNA"/>
</dbReference>
<feature type="region of interest" description="Disordered" evidence="1">
    <location>
        <begin position="33"/>
        <end position="53"/>
    </location>
</feature>
<gene>
    <name evidence="2" type="ORF">E7512_05875</name>
</gene>
<protein>
    <submittedName>
        <fullName evidence="2">Uncharacterized protein</fullName>
    </submittedName>
</protein>
<reference evidence="2" key="1">
    <citation type="submission" date="2019-04" db="EMBL/GenBank/DDBJ databases">
        <title>Evolution of Biomass-Degrading Anaerobic Consortia Revealed by Metagenomics.</title>
        <authorList>
            <person name="Peng X."/>
        </authorList>
    </citation>
    <scope>NUCLEOTIDE SEQUENCE</scope>
    <source>
        <strain evidence="2">SIG551</strain>
    </source>
</reference>
<dbReference type="Proteomes" id="UP000754750">
    <property type="component" value="Unassembled WGS sequence"/>
</dbReference>